<keyword evidence="3" id="KW-0812">Transmembrane</keyword>
<dbReference type="GO" id="GO:0005975">
    <property type="term" value="P:carbohydrate metabolic process"/>
    <property type="evidence" value="ECO:0007669"/>
    <property type="project" value="InterPro"/>
</dbReference>
<comment type="caution">
    <text evidence="4">The sequence shown here is derived from an EMBL/GenBank/DDBJ whole genome shotgun (WGS) entry which is preliminary data.</text>
</comment>
<feature type="non-terminal residue" evidence="4">
    <location>
        <position position="156"/>
    </location>
</feature>
<dbReference type="GO" id="GO:0032580">
    <property type="term" value="C:Golgi cisterna membrane"/>
    <property type="evidence" value="ECO:0007669"/>
    <property type="project" value="UniProtKB-SubCell"/>
</dbReference>
<proteinExistence type="inferred from homology"/>
<sequence>NFFRWTTFHRENHAQFYPSYFNLRKKKITLWGYLFSWKFLDHANDEIRREFTFHSGVQQHRDELFRQLTKQRGGDVVFVGVHVRRGDFLAERHQNAGFGVPQLSYYVKAFATLRELLPNSSLVFIVASDDLTWCESNLKASDVVILNKRSPGLHLA</sequence>
<dbReference type="Proteomes" id="UP001497497">
    <property type="component" value="Unassembled WGS sequence"/>
</dbReference>
<evidence type="ECO:0000256" key="2">
    <source>
        <dbReference type="ARBA" id="ARBA00022679"/>
    </source>
</evidence>
<comment type="pathway">
    <text evidence="3">Protein modification; protein glycosylation.</text>
</comment>
<dbReference type="Pfam" id="PF01531">
    <property type="entry name" value="Glyco_transf_11"/>
    <property type="match status" value="1"/>
</dbReference>
<dbReference type="GO" id="GO:0008107">
    <property type="term" value="F:galactoside 2-alpha-L-fucosyltransferase activity"/>
    <property type="evidence" value="ECO:0007669"/>
    <property type="project" value="InterPro"/>
</dbReference>
<evidence type="ECO:0000313" key="5">
    <source>
        <dbReference type="Proteomes" id="UP001497497"/>
    </source>
</evidence>
<dbReference type="PANTHER" id="PTHR11927:SF9">
    <property type="entry name" value="L-FUCOSYLTRANSFERASE"/>
    <property type="match status" value="1"/>
</dbReference>
<feature type="non-terminal residue" evidence="4">
    <location>
        <position position="1"/>
    </location>
</feature>
<dbReference type="EMBL" id="CAXITT010001249">
    <property type="protein sequence ID" value="CAL1548267.1"/>
    <property type="molecule type" value="Genomic_DNA"/>
</dbReference>
<organism evidence="4 5">
    <name type="scientific">Lymnaea stagnalis</name>
    <name type="common">Great pond snail</name>
    <name type="synonym">Helix stagnalis</name>
    <dbReference type="NCBI Taxonomy" id="6523"/>
    <lineage>
        <taxon>Eukaryota</taxon>
        <taxon>Metazoa</taxon>
        <taxon>Spiralia</taxon>
        <taxon>Lophotrochozoa</taxon>
        <taxon>Mollusca</taxon>
        <taxon>Gastropoda</taxon>
        <taxon>Heterobranchia</taxon>
        <taxon>Euthyneura</taxon>
        <taxon>Panpulmonata</taxon>
        <taxon>Hygrophila</taxon>
        <taxon>Lymnaeoidea</taxon>
        <taxon>Lymnaeidae</taxon>
        <taxon>Lymnaea</taxon>
    </lineage>
</organism>
<comment type="subcellular location">
    <subcellularLocation>
        <location evidence="3">Golgi apparatus</location>
        <location evidence="3">Golgi stack membrane</location>
        <topology evidence="3">Single-pass type II membrane protein</topology>
    </subcellularLocation>
</comment>
<comment type="similarity">
    <text evidence="3">Belongs to the glycosyltransferase 11 family.</text>
</comment>
<dbReference type="PANTHER" id="PTHR11927">
    <property type="entry name" value="GALACTOSIDE 2-L-FUCOSYLTRANSFERASE"/>
    <property type="match status" value="1"/>
</dbReference>
<keyword evidence="2 3" id="KW-0808">Transferase</keyword>
<keyword evidence="3" id="KW-0735">Signal-anchor</keyword>
<gene>
    <name evidence="4" type="ORF">GSLYS_00021584001</name>
</gene>
<evidence type="ECO:0000256" key="1">
    <source>
        <dbReference type="ARBA" id="ARBA00022676"/>
    </source>
</evidence>
<keyword evidence="3" id="KW-0333">Golgi apparatus</keyword>
<keyword evidence="5" id="KW-1185">Reference proteome</keyword>
<protein>
    <recommendedName>
        <fullName evidence="3">L-Fucosyltransferase</fullName>
        <ecNumber evidence="3">2.4.1.-</ecNumber>
    </recommendedName>
</protein>
<keyword evidence="1 3" id="KW-0328">Glycosyltransferase</keyword>
<accession>A0AAV2IM83</accession>
<evidence type="ECO:0000256" key="3">
    <source>
        <dbReference type="RuleBase" id="RU363129"/>
    </source>
</evidence>
<dbReference type="InterPro" id="IPR002516">
    <property type="entry name" value="Glyco_trans_11"/>
</dbReference>
<name>A0AAV2IM83_LYMST</name>
<reference evidence="4 5" key="1">
    <citation type="submission" date="2024-04" db="EMBL/GenBank/DDBJ databases">
        <authorList>
            <consortium name="Genoscope - CEA"/>
            <person name="William W."/>
        </authorList>
    </citation>
    <scope>NUCLEOTIDE SEQUENCE [LARGE SCALE GENOMIC DNA]</scope>
</reference>
<evidence type="ECO:0000313" key="4">
    <source>
        <dbReference type="EMBL" id="CAL1548267.1"/>
    </source>
</evidence>
<dbReference type="AlphaFoldDB" id="A0AAV2IM83"/>
<dbReference type="EC" id="2.4.1.-" evidence="3"/>
<keyword evidence="3" id="KW-0325">Glycoprotein</keyword>